<dbReference type="Proteomes" id="UP001296873">
    <property type="component" value="Unassembled WGS sequence"/>
</dbReference>
<organism evidence="1 2">
    <name type="scientific">Rhodovibrio sodomensis</name>
    <dbReference type="NCBI Taxonomy" id="1088"/>
    <lineage>
        <taxon>Bacteria</taxon>
        <taxon>Pseudomonadati</taxon>
        <taxon>Pseudomonadota</taxon>
        <taxon>Alphaproteobacteria</taxon>
        <taxon>Rhodospirillales</taxon>
        <taxon>Rhodovibrionaceae</taxon>
        <taxon>Rhodovibrio</taxon>
    </lineage>
</organism>
<dbReference type="RefSeq" id="WP_200338457.1">
    <property type="nucleotide sequence ID" value="NZ_NRRL01000001.1"/>
</dbReference>
<evidence type="ECO:0000313" key="1">
    <source>
        <dbReference type="EMBL" id="MBK1666454.1"/>
    </source>
</evidence>
<comment type="caution">
    <text evidence="1">The sequence shown here is derived from an EMBL/GenBank/DDBJ whole genome shotgun (WGS) entry which is preliminary data.</text>
</comment>
<keyword evidence="2" id="KW-1185">Reference proteome</keyword>
<dbReference type="EMBL" id="NRRL01000001">
    <property type="protein sequence ID" value="MBK1666454.1"/>
    <property type="molecule type" value="Genomic_DNA"/>
</dbReference>
<evidence type="ECO:0000313" key="2">
    <source>
        <dbReference type="Proteomes" id="UP001296873"/>
    </source>
</evidence>
<protein>
    <submittedName>
        <fullName evidence="1">Uncharacterized protein</fullName>
    </submittedName>
</protein>
<proteinExistence type="predicted"/>
<accession>A0ABS1D8W0</accession>
<gene>
    <name evidence="1" type="ORF">CKO28_00170</name>
</gene>
<sequence length="149" mass="16564">MSPNPLPAGQFTLLHAGYTRLGLAARDSTRILASDPRQRGDPMAWRWVGGQAYCGELYVGDAQTHAAYRFKPALIGDLTEIGKQILFAQQPDDQLLDRLLATLPVPRSAQLRWQKMNTLEIRVICDTGLPAAARPPRHTRPRGDWILPA</sequence>
<reference evidence="1 2" key="1">
    <citation type="journal article" date="2020" name="Microorganisms">
        <title>Osmotic Adaptation and Compatible Solute Biosynthesis of Phototrophic Bacteria as Revealed from Genome Analyses.</title>
        <authorList>
            <person name="Imhoff J.F."/>
            <person name="Rahn T."/>
            <person name="Kunzel S."/>
            <person name="Keller A."/>
            <person name="Neulinger S.C."/>
        </authorList>
    </citation>
    <scope>NUCLEOTIDE SEQUENCE [LARGE SCALE GENOMIC DNA]</scope>
    <source>
        <strain evidence="1 2">DSM 9895</strain>
    </source>
</reference>
<name>A0ABS1D8W0_9PROT</name>